<name>A0A5K3FPY3_MESCO</name>
<evidence type="ECO:0000256" key="1">
    <source>
        <dbReference type="SAM" id="MobiDB-lite"/>
    </source>
</evidence>
<dbReference type="WBParaSite" id="MCU_010128-RA">
    <property type="protein sequence ID" value="MCU_010128-RA"/>
    <property type="gene ID" value="MCU_010128"/>
</dbReference>
<reference evidence="2" key="1">
    <citation type="submission" date="2019-11" db="UniProtKB">
        <authorList>
            <consortium name="WormBaseParasite"/>
        </authorList>
    </citation>
    <scope>IDENTIFICATION</scope>
</reference>
<accession>A0A5K3FPY3</accession>
<proteinExistence type="predicted"/>
<protein>
    <submittedName>
        <fullName evidence="2">Uncharacterized protein</fullName>
    </submittedName>
</protein>
<dbReference type="AlphaFoldDB" id="A0A5K3FPY3"/>
<evidence type="ECO:0000313" key="2">
    <source>
        <dbReference type="WBParaSite" id="MCU_010128-RA"/>
    </source>
</evidence>
<feature type="region of interest" description="Disordered" evidence="1">
    <location>
        <begin position="1"/>
        <end position="29"/>
    </location>
</feature>
<sequence>MKETGTTEEAILTNHKPESDVNRLQSPPLHTASHTCLPLVGCRSSSHVIRSQRDKGLAEASVVQYTCALIRRYMGLLH</sequence>
<organism evidence="2">
    <name type="scientific">Mesocestoides corti</name>
    <name type="common">Flatworm</name>
    <dbReference type="NCBI Taxonomy" id="53468"/>
    <lineage>
        <taxon>Eukaryota</taxon>
        <taxon>Metazoa</taxon>
        <taxon>Spiralia</taxon>
        <taxon>Lophotrochozoa</taxon>
        <taxon>Platyhelminthes</taxon>
        <taxon>Cestoda</taxon>
        <taxon>Eucestoda</taxon>
        <taxon>Cyclophyllidea</taxon>
        <taxon>Mesocestoididae</taxon>
        <taxon>Mesocestoides</taxon>
    </lineage>
</organism>